<accession>A0A0C9NYP2</accession>
<proteinExistence type="predicted"/>
<reference evidence="3" key="1">
    <citation type="submission" date="2014-05" db="EMBL/GenBank/DDBJ databases">
        <title>Whole genome sequencing of Lactobacillus casei NRIC0644.</title>
        <authorList>
            <person name="Atarashi H."/>
            <person name="Yoshida Y."/>
            <person name="Fujimura S."/>
            <person name="Tanaka N."/>
            <person name="Shiwa Y."/>
            <person name="Yoshikawa H."/>
            <person name="Okada S."/>
            <person name="Nakagawa J."/>
        </authorList>
    </citation>
    <scope>NUCLEOTIDE SEQUENCE [LARGE SCALE GENOMIC DNA]</scope>
    <source>
        <strain evidence="3">NRIC0644</strain>
    </source>
</reference>
<feature type="transmembrane region" description="Helical" evidence="1">
    <location>
        <begin position="73"/>
        <end position="90"/>
    </location>
</feature>
<keyword evidence="1" id="KW-1133">Transmembrane helix</keyword>
<dbReference type="Pfam" id="PF12679">
    <property type="entry name" value="ABC2_membrane_2"/>
    <property type="match status" value="1"/>
</dbReference>
<feature type="transmembrane region" description="Helical" evidence="1">
    <location>
        <begin position="21"/>
        <end position="39"/>
    </location>
</feature>
<dbReference type="PANTHER" id="PTHR43471">
    <property type="entry name" value="ABC TRANSPORTER PERMEASE"/>
    <property type="match status" value="1"/>
</dbReference>
<feature type="transmembrane region" description="Helical" evidence="1">
    <location>
        <begin position="111"/>
        <end position="137"/>
    </location>
</feature>
<name>A0A0C9NYP2_LACPA</name>
<dbReference type="GO" id="GO:0005886">
    <property type="term" value="C:plasma membrane"/>
    <property type="evidence" value="ECO:0007669"/>
    <property type="project" value="UniProtKB-SubCell"/>
</dbReference>
<dbReference type="GO" id="GO:0140359">
    <property type="term" value="F:ABC-type transporter activity"/>
    <property type="evidence" value="ECO:0007669"/>
    <property type="project" value="InterPro"/>
</dbReference>
<evidence type="ECO:0000313" key="3">
    <source>
        <dbReference type="Proteomes" id="UP000032552"/>
    </source>
</evidence>
<comment type="caution">
    <text evidence="2">The sequence shown here is derived from an EMBL/GenBank/DDBJ whole genome shotgun (WGS) entry which is preliminary data.</text>
</comment>
<dbReference type="EMBL" id="BAYM01000099">
    <property type="protein sequence ID" value="GAN37160.1"/>
    <property type="molecule type" value="Genomic_DNA"/>
</dbReference>
<feature type="transmembrane region" description="Helical" evidence="1">
    <location>
        <begin position="149"/>
        <end position="170"/>
    </location>
</feature>
<feature type="transmembrane region" description="Helical" evidence="1">
    <location>
        <begin position="226"/>
        <end position="248"/>
    </location>
</feature>
<feature type="transmembrane region" description="Helical" evidence="1">
    <location>
        <begin position="177"/>
        <end position="195"/>
    </location>
</feature>
<keyword evidence="1" id="KW-0812">Transmembrane</keyword>
<organism evidence="2 3">
    <name type="scientific">Lacticaseibacillus paracasei NRIC 0644</name>
    <dbReference type="NCBI Taxonomy" id="1435038"/>
    <lineage>
        <taxon>Bacteria</taxon>
        <taxon>Bacillati</taxon>
        <taxon>Bacillota</taxon>
        <taxon>Bacilli</taxon>
        <taxon>Lactobacillales</taxon>
        <taxon>Lactobacillaceae</taxon>
        <taxon>Lacticaseibacillus</taxon>
    </lineage>
</organism>
<dbReference type="Proteomes" id="UP000032552">
    <property type="component" value="Unassembled WGS sequence"/>
</dbReference>
<evidence type="ECO:0000256" key="1">
    <source>
        <dbReference type="SAM" id="Phobius"/>
    </source>
</evidence>
<dbReference type="RefSeq" id="WP_045625400.1">
    <property type="nucleotide sequence ID" value="NZ_BAYM01000099.1"/>
</dbReference>
<gene>
    <name evidence="2" type="ORF">LC0644_1749</name>
</gene>
<dbReference type="AlphaFoldDB" id="A0A0C9NYP2"/>
<evidence type="ECO:0000313" key="2">
    <source>
        <dbReference type="EMBL" id="GAN37160.1"/>
    </source>
</evidence>
<sequence>MNAAIIFTKKELLESWRTHRLLILTVVFLIFGILSPLIAKLMPELLKGGLGGIKVAVPKPTSLDAWTQYYKNITQMGIYVFALMLGGCVSQEIQQGTLVNLVTKGLPRWTVIVGKAIVGMLLWIWITSLAFLVTWAYTAYYFPDTRSPHVVLAFLPLLVFGLFFLSLIVFGSTLATNNYGGLLLTIVVMALLYLAQMVKSWQHANPVALIGDNMKILVNSDALTKLMPAMVIAVVAAVVLFFTAIKLLDRKKL</sequence>
<keyword evidence="1" id="KW-0472">Membrane</keyword>
<protein>
    <submittedName>
        <fullName evidence="2">ABC-type transport system protein</fullName>
    </submittedName>
</protein>